<evidence type="ECO:0000313" key="1">
    <source>
        <dbReference type="EMBL" id="SVE60240.1"/>
    </source>
</evidence>
<sequence length="44" mass="5028">MYNPIVETYGKSPTQKLNDFKVSHATEVNHKPGSVLLWRANPMK</sequence>
<proteinExistence type="predicted"/>
<dbReference type="EMBL" id="UINC01228785">
    <property type="protein sequence ID" value="SVE60240.1"/>
    <property type="molecule type" value="Genomic_DNA"/>
</dbReference>
<gene>
    <name evidence="1" type="ORF">METZ01_LOCUS513094</name>
</gene>
<accession>A0A383EVC1</accession>
<reference evidence="1" key="1">
    <citation type="submission" date="2018-05" db="EMBL/GenBank/DDBJ databases">
        <authorList>
            <person name="Lanie J.A."/>
            <person name="Ng W.-L."/>
            <person name="Kazmierczak K.M."/>
            <person name="Andrzejewski T.M."/>
            <person name="Davidsen T.M."/>
            <person name="Wayne K.J."/>
            <person name="Tettelin H."/>
            <person name="Glass J.I."/>
            <person name="Rusch D."/>
            <person name="Podicherti R."/>
            <person name="Tsui H.-C.T."/>
            <person name="Winkler M.E."/>
        </authorList>
    </citation>
    <scope>NUCLEOTIDE SEQUENCE</scope>
</reference>
<name>A0A383EVC1_9ZZZZ</name>
<organism evidence="1">
    <name type="scientific">marine metagenome</name>
    <dbReference type="NCBI Taxonomy" id="408172"/>
    <lineage>
        <taxon>unclassified sequences</taxon>
        <taxon>metagenomes</taxon>
        <taxon>ecological metagenomes</taxon>
    </lineage>
</organism>
<feature type="non-terminal residue" evidence="1">
    <location>
        <position position="44"/>
    </location>
</feature>
<protein>
    <submittedName>
        <fullName evidence="1">Uncharacterized protein</fullName>
    </submittedName>
</protein>
<dbReference type="AlphaFoldDB" id="A0A383EVC1"/>